<dbReference type="EMBL" id="CP000155">
    <property type="protein sequence ID" value="ABC32354.1"/>
    <property type="molecule type" value="Genomic_DNA"/>
</dbReference>
<dbReference type="PANTHER" id="PTHR30461">
    <property type="entry name" value="DNA-INVERTASE FROM LAMBDOID PROPHAGE"/>
    <property type="match status" value="1"/>
</dbReference>
<dbReference type="eggNOG" id="COG1961">
    <property type="taxonomic scope" value="Bacteria"/>
</dbReference>
<accession>Q2SAH0</accession>
<dbReference type="InterPro" id="IPR025827">
    <property type="entry name" value="Zn_ribbon_recom_dom"/>
</dbReference>
<dbReference type="Proteomes" id="UP000000238">
    <property type="component" value="Chromosome"/>
</dbReference>
<dbReference type="RefSeq" id="WP_011399413.1">
    <property type="nucleotide sequence ID" value="NC_007645.1"/>
</dbReference>
<dbReference type="OrthoDB" id="9786476at2"/>
<dbReference type="InterPro" id="IPR050639">
    <property type="entry name" value="SSR_resolvase"/>
</dbReference>
<reference evidence="3 4" key="1">
    <citation type="journal article" date="2005" name="Nucleic Acids Res.">
        <title>Genomic blueprint of Hahella chejuensis, a marine microbe producing an algicidal agent.</title>
        <authorList>
            <person name="Jeong H."/>
            <person name="Yim J.H."/>
            <person name="Lee C."/>
            <person name="Choi S.-H."/>
            <person name="Park Y.K."/>
            <person name="Yoon S.H."/>
            <person name="Hur C.-G."/>
            <person name="Kang H.-Y."/>
            <person name="Kim D."/>
            <person name="Lee H.H."/>
            <person name="Park K.H."/>
            <person name="Park S.-H."/>
            <person name="Park H.-S."/>
            <person name="Lee H.K."/>
            <person name="Oh T.K."/>
            <person name="Kim J.F."/>
        </authorList>
    </citation>
    <scope>NUCLEOTIDE SEQUENCE [LARGE SCALE GENOMIC DNA]</scope>
    <source>
        <strain evidence="3 4">KCTC 2396</strain>
    </source>
</reference>
<dbReference type="InterPro" id="IPR036162">
    <property type="entry name" value="Resolvase-like_N_sf"/>
</dbReference>
<protein>
    <submittedName>
        <fullName evidence="3">Site-specific recombinase</fullName>
    </submittedName>
</protein>
<evidence type="ECO:0000259" key="1">
    <source>
        <dbReference type="PROSITE" id="PS51736"/>
    </source>
</evidence>
<feature type="domain" description="Resolvase/invertase-type recombinase catalytic" evidence="1">
    <location>
        <begin position="10"/>
        <end position="162"/>
    </location>
</feature>
<dbReference type="PROSITE" id="PS51736">
    <property type="entry name" value="RECOMBINASES_3"/>
    <property type="match status" value="1"/>
</dbReference>
<dbReference type="SUPFAM" id="SSF53041">
    <property type="entry name" value="Resolvase-like"/>
    <property type="match status" value="1"/>
</dbReference>
<dbReference type="InterPro" id="IPR038109">
    <property type="entry name" value="DNA_bind_recomb_sf"/>
</dbReference>
<dbReference type="KEGG" id="hch:HCH_05698"/>
<sequence length="451" mass="51246">MNDVVKRRLRCAVYTRKSHEEGLDQEYNSIDAQREAGHAYIASQRAEGWIPVEDDYDDPAYSGGNMDRPALTRLLRDIEAGKIDVVVLYKLDRLTRSLTDFSRMVEVFDRHNASFVSVTQQFNTTTSMGRLMLNILLSFAQFEREVTGERIRDKIAASKRKGMWMGGIPPLGYDVKDRRLVPNEREAKLVHHIFRRFAELGSSTTLVKELRLDGATSKSWTTQDGRFRKGKPIDKSLIYKLLNNRTYLGELRHKDQWHQAEHPPIIDQELWEQVQAILSKNGRGRAASTRAKVSYLLKGIVFGYDGRALSPWHTTKKNGKRYRYYIPQRDAKEGAGASGLPRLPAAELEAAVLEQLRGILRSPTLLREMAPVAAGLDPELDEAKVTVAMSRLDEIWDQLFPVEQTRIVRLLVEKVVVSPNDLEVRLRMNGIERMALELQPAINSSHEGAAA</sequence>
<dbReference type="PROSITE" id="PS51737">
    <property type="entry name" value="RECOMBINASE_DNA_BIND"/>
    <property type="match status" value="1"/>
</dbReference>
<dbReference type="Pfam" id="PF13408">
    <property type="entry name" value="Zn_ribbon_recom"/>
    <property type="match status" value="1"/>
</dbReference>
<name>Q2SAH0_HAHCH</name>
<keyword evidence="4" id="KW-1185">Reference proteome</keyword>
<dbReference type="STRING" id="349521.HCH_05698"/>
<dbReference type="PANTHER" id="PTHR30461:SF23">
    <property type="entry name" value="DNA RECOMBINASE-RELATED"/>
    <property type="match status" value="1"/>
</dbReference>
<gene>
    <name evidence="3" type="ordered locus">HCH_05698</name>
</gene>
<dbReference type="Pfam" id="PF00239">
    <property type="entry name" value="Resolvase"/>
    <property type="match status" value="1"/>
</dbReference>
<evidence type="ECO:0000313" key="4">
    <source>
        <dbReference type="Proteomes" id="UP000000238"/>
    </source>
</evidence>
<dbReference type="InterPro" id="IPR006119">
    <property type="entry name" value="Resolv_N"/>
</dbReference>
<evidence type="ECO:0000313" key="3">
    <source>
        <dbReference type="EMBL" id="ABC32354.1"/>
    </source>
</evidence>
<dbReference type="CDD" id="cd03768">
    <property type="entry name" value="SR_ResInv"/>
    <property type="match status" value="1"/>
</dbReference>
<dbReference type="SMART" id="SM00857">
    <property type="entry name" value="Resolvase"/>
    <property type="match status" value="1"/>
</dbReference>
<dbReference type="HOGENOM" id="CLU_010686_18_15_6"/>
<dbReference type="Gene3D" id="3.40.50.1390">
    <property type="entry name" value="Resolvase, N-terminal catalytic domain"/>
    <property type="match status" value="1"/>
</dbReference>
<dbReference type="GO" id="GO:0003677">
    <property type="term" value="F:DNA binding"/>
    <property type="evidence" value="ECO:0007669"/>
    <property type="project" value="InterPro"/>
</dbReference>
<dbReference type="Pfam" id="PF07508">
    <property type="entry name" value="Recombinase"/>
    <property type="match status" value="1"/>
</dbReference>
<proteinExistence type="predicted"/>
<feature type="domain" description="Recombinase" evidence="2">
    <location>
        <begin position="170"/>
        <end position="284"/>
    </location>
</feature>
<dbReference type="AlphaFoldDB" id="Q2SAH0"/>
<evidence type="ECO:0000259" key="2">
    <source>
        <dbReference type="PROSITE" id="PS51737"/>
    </source>
</evidence>
<dbReference type="GO" id="GO:0000150">
    <property type="term" value="F:DNA strand exchange activity"/>
    <property type="evidence" value="ECO:0007669"/>
    <property type="project" value="InterPro"/>
</dbReference>
<dbReference type="InterPro" id="IPR011109">
    <property type="entry name" value="DNA_bind_recombinase_dom"/>
</dbReference>
<organism evidence="3 4">
    <name type="scientific">Hahella chejuensis (strain KCTC 2396)</name>
    <dbReference type="NCBI Taxonomy" id="349521"/>
    <lineage>
        <taxon>Bacteria</taxon>
        <taxon>Pseudomonadati</taxon>
        <taxon>Pseudomonadota</taxon>
        <taxon>Gammaproteobacteria</taxon>
        <taxon>Oceanospirillales</taxon>
        <taxon>Hahellaceae</taxon>
        <taxon>Hahella</taxon>
    </lineage>
</organism>
<dbReference type="Gene3D" id="3.90.1750.20">
    <property type="entry name" value="Putative Large Serine Recombinase, Chain B, Domain 2"/>
    <property type="match status" value="1"/>
</dbReference>